<dbReference type="InterPro" id="IPR020846">
    <property type="entry name" value="MFS_dom"/>
</dbReference>
<feature type="transmembrane region" description="Helical" evidence="6">
    <location>
        <begin position="291"/>
        <end position="316"/>
    </location>
</feature>
<feature type="transmembrane region" description="Helical" evidence="6">
    <location>
        <begin position="328"/>
        <end position="346"/>
    </location>
</feature>
<feature type="region of interest" description="Disordered" evidence="5">
    <location>
        <begin position="1"/>
        <end position="49"/>
    </location>
</feature>
<evidence type="ECO:0000256" key="2">
    <source>
        <dbReference type="ARBA" id="ARBA00022692"/>
    </source>
</evidence>
<evidence type="ECO:0000256" key="1">
    <source>
        <dbReference type="ARBA" id="ARBA00004651"/>
    </source>
</evidence>
<evidence type="ECO:0000256" key="5">
    <source>
        <dbReference type="SAM" id="MobiDB-lite"/>
    </source>
</evidence>
<proteinExistence type="predicted"/>
<feature type="transmembrane region" description="Helical" evidence="6">
    <location>
        <begin position="217"/>
        <end position="236"/>
    </location>
</feature>
<reference evidence="8 9" key="1">
    <citation type="journal article" date="2015" name="Stand. Genomic Sci.">
        <title>Genomic Encyclopedia of Bacterial and Archaeal Type Strains, Phase III: the genomes of soil and plant-associated and newly described type strains.</title>
        <authorList>
            <person name="Whitman W.B."/>
            <person name="Woyke T."/>
            <person name="Klenk H.P."/>
            <person name="Zhou Y."/>
            <person name="Lilburn T.G."/>
            <person name="Beck B.J."/>
            <person name="De Vos P."/>
            <person name="Vandamme P."/>
            <person name="Eisen J.A."/>
            <person name="Garrity G."/>
            <person name="Hugenholtz P."/>
            <person name="Kyrpides N.C."/>
        </authorList>
    </citation>
    <scope>NUCLEOTIDE SEQUENCE [LARGE SCALE GENOMIC DNA]</scope>
    <source>
        <strain evidence="8 9">VKM Ac-2538</strain>
    </source>
</reference>
<evidence type="ECO:0000256" key="4">
    <source>
        <dbReference type="ARBA" id="ARBA00023136"/>
    </source>
</evidence>
<dbReference type="Gene3D" id="1.20.1250.20">
    <property type="entry name" value="MFS general substrate transporter like domains"/>
    <property type="match status" value="1"/>
</dbReference>
<feature type="transmembrane region" description="Helical" evidence="6">
    <location>
        <begin position="352"/>
        <end position="372"/>
    </location>
</feature>
<dbReference type="Pfam" id="PF07690">
    <property type="entry name" value="MFS_1"/>
    <property type="match status" value="1"/>
</dbReference>
<dbReference type="SUPFAM" id="SSF103473">
    <property type="entry name" value="MFS general substrate transporter"/>
    <property type="match status" value="1"/>
</dbReference>
<dbReference type="InterPro" id="IPR036259">
    <property type="entry name" value="MFS_trans_sf"/>
</dbReference>
<comment type="caution">
    <text evidence="8">The sequence shown here is derived from an EMBL/GenBank/DDBJ whole genome shotgun (WGS) entry which is preliminary data.</text>
</comment>
<dbReference type="Proteomes" id="UP000295818">
    <property type="component" value="Unassembled WGS sequence"/>
</dbReference>
<keyword evidence="9" id="KW-1185">Reference proteome</keyword>
<comment type="subcellular location">
    <subcellularLocation>
        <location evidence="1">Cell membrane</location>
        <topology evidence="1">Multi-pass membrane protein</topology>
    </subcellularLocation>
</comment>
<dbReference type="PANTHER" id="PTHR23530:SF1">
    <property type="entry name" value="PERMEASE, MAJOR FACILITATOR SUPERFAMILY-RELATED"/>
    <property type="match status" value="1"/>
</dbReference>
<feature type="transmembrane region" description="Helical" evidence="6">
    <location>
        <begin position="191"/>
        <end position="211"/>
    </location>
</feature>
<feature type="transmembrane region" description="Helical" evidence="6">
    <location>
        <begin position="123"/>
        <end position="142"/>
    </location>
</feature>
<feature type="transmembrane region" description="Helical" evidence="6">
    <location>
        <begin position="61"/>
        <end position="79"/>
    </location>
</feature>
<evidence type="ECO:0000256" key="6">
    <source>
        <dbReference type="SAM" id="Phobius"/>
    </source>
</evidence>
<keyword evidence="3 6" id="KW-1133">Transmembrane helix</keyword>
<dbReference type="RefSeq" id="WP_132191147.1">
    <property type="nucleotide sequence ID" value="NZ_SLWM01000010.1"/>
</dbReference>
<dbReference type="PROSITE" id="PS50850">
    <property type="entry name" value="MFS"/>
    <property type="match status" value="1"/>
</dbReference>
<name>A0ABY2BG58_9ACTN</name>
<keyword evidence="4 6" id="KW-0472">Membrane</keyword>
<keyword evidence="2 6" id="KW-0812">Transmembrane</keyword>
<feature type="transmembrane region" description="Helical" evidence="6">
    <location>
        <begin position="267"/>
        <end position="285"/>
    </location>
</feature>
<gene>
    <name evidence="8" type="ORF">EV644_11016</name>
</gene>
<evidence type="ECO:0000259" key="7">
    <source>
        <dbReference type="PROSITE" id="PS50850"/>
    </source>
</evidence>
<organism evidence="8 9">
    <name type="scientific">Kribbella orskensis</name>
    <dbReference type="NCBI Taxonomy" id="2512216"/>
    <lineage>
        <taxon>Bacteria</taxon>
        <taxon>Bacillati</taxon>
        <taxon>Actinomycetota</taxon>
        <taxon>Actinomycetes</taxon>
        <taxon>Propionibacteriales</taxon>
        <taxon>Kribbellaceae</taxon>
        <taxon>Kribbella</taxon>
    </lineage>
</organism>
<dbReference type="PANTHER" id="PTHR23530">
    <property type="entry name" value="TRANSPORT PROTEIN-RELATED"/>
    <property type="match status" value="1"/>
</dbReference>
<feature type="compositionally biased region" description="Low complexity" evidence="5">
    <location>
        <begin position="1"/>
        <end position="27"/>
    </location>
</feature>
<feature type="transmembrane region" description="Helical" evidence="6">
    <location>
        <begin position="416"/>
        <end position="439"/>
    </location>
</feature>
<feature type="domain" description="Major facilitator superfamily (MFS) profile" evidence="7">
    <location>
        <begin position="51"/>
        <end position="443"/>
    </location>
</feature>
<evidence type="ECO:0000313" key="8">
    <source>
        <dbReference type="EMBL" id="TCO19376.1"/>
    </source>
</evidence>
<dbReference type="EMBL" id="SLWM01000010">
    <property type="protein sequence ID" value="TCO19376.1"/>
    <property type="molecule type" value="Genomic_DNA"/>
</dbReference>
<dbReference type="InterPro" id="IPR053160">
    <property type="entry name" value="MFS_DHA3_Transporter"/>
</dbReference>
<feature type="transmembrane region" description="Helical" evidence="6">
    <location>
        <begin position="148"/>
        <end position="170"/>
    </location>
</feature>
<protein>
    <submittedName>
        <fullName evidence="8">MFS family arabinose efflux permease</fullName>
    </submittedName>
</protein>
<evidence type="ECO:0000256" key="3">
    <source>
        <dbReference type="ARBA" id="ARBA00022989"/>
    </source>
</evidence>
<evidence type="ECO:0000313" key="9">
    <source>
        <dbReference type="Proteomes" id="UP000295818"/>
    </source>
</evidence>
<feature type="transmembrane region" description="Helical" evidence="6">
    <location>
        <begin position="384"/>
        <end position="410"/>
    </location>
</feature>
<sequence length="444" mass="46862">MPNATAAPASEQTATAAVPAAGPTCGTDLRPETDCPETDARGTGNGHPLPAGARRALGRRLLPLQVGIFLQGVGFWVPIEKLFMTEIGFDAATIGIMAAAYAALVPLVEVVSGVLADRWSRRGVLMTACLAMLVSVLIGGFSHNVITYIAAALILGIYFAMYSGTVEAIVYDTVLEETGGSDAYERQIGRVRSIEAVALVLSALAGGWIAGATSTRLTYFLTVPFIVVSLIVLSRFREPRLHETSERSPLWDHLRTTYGAIVHRGRLIPIAAASIMSAMIVQTVFEFGPLWLIALSASAVLYGPFWAGLVSTLGLGGLLAGRLRLDRPITVVAVVIVMLGACFTLTTSHNLLVVTIAMILLTLLVLVAGIHVSKLMHDAVPSTIRTGVASGISAVSWMLFLPFALGFGAVSKQSGVYVSGWMITAATALAGAALLWVVLRPVRK</sequence>
<accession>A0ABY2BG58</accession>
<dbReference type="InterPro" id="IPR011701">
    <property type="entry name" value="MFS"/>
</dbReference>
<feature type="transmembrane region" description="Helical" evidence="6">
    <location>
        <begin position="91"/>
        <end position="116"/>
    </location>
</feature>